<gene>
    <name evidence="1" type="ORF">GFER_06215</name>
</gene>
<evidence type="ECO:0000313" key="2">
    <source>
        <dbReference type="Proteomes" id="UP000035068"/>
    </source>
</evidence>
<name>A0A0C2EHQ4_9BACT</name>
<sequence length="182" mass="19610">MIGLNAVFGEDYQFVPRPTNDNITNSFWDTQVSGLTTSAGGEGKTTAEMQILSTFNQAGWNIERDADLDNIFPFLSFTDDGNGGYTATWVVGKYLLNFALSDVGADGSIIYDGQAWLLGDYWAISEDIFGAAGAGFELGDDFIFVRNNESVSGFTNAGSYEGISVTLLNEDYRIASPGNTQG</sequence>
<proteinExistence type="predicted"/>
<dbReference type="Proteomes" id="UP000035068">
    <property type="component" value="Unassembled WGS sequence"/>
</dbReference>
<dbReference type="EMBL" id="JWJD01000001">
    <property type="protein sequence ID" value="KIH78153.1"/>
    <property type="molecule type" value="Genomic_DNA"/>
</dbReference>
<accession>A0A0C2EHQ4</accession>
<dbReference type="AlphaFoldDB" id="A0A0C2EHQ4"/>
<comment type="caution">
    <text evidence="1">The sequence shown here is derived from an EMBL/GenBank/DDBJ whole genome shotgun (WGS) entry which is preliminary data.</text>
</comment>
<organism evidence="1 2">
    <name type="scientific">Geoalkalibacter ferrihydriticus DSM 17813</name>
    <dbReference type="NCBI Taxonomy" id="1121915"/>
    <lineage>
        <taxon>Bacteria</taxon>
        <taxon>Pseudomonadati</taxon>
        <taxon>Thermodesulfobacteriota</taxon>
        <taxon>Desulfuromonadia</taxon>
        <taxon>Desulfuromonadales</taxon>
        <taxon>Geoalkalibacteraceae</taxon>
        <taxon>Geoalkalibacter</taxon>
    </lineage>
</organism>
<evidence type="ECO:0000313" key="1">
    <source>
        <dbReference type="EMBL" id="KIH78153.1"/>
    </source>
</evidence>
<protein>
    <submittedName>
        <fullName evidence="1">Uncharacterized protein</fullName>
    </submittedName>
</protein>
<reference evidence="1 2" key="1">
    <citation type="submission" date="2014-12" db="EMBL/GenBank/DDBJ databases">
        <title>Genomes of Geoalkalibacter ferrihydriticus and Geoalkalibacter subterraneus, two haloalkaliphilic metal-reducing members of the Geobacteraceae.</title>
        <authorList>
            <person name="Badalamenti J.P."/>
            <person name="Torres C.I."/>
            <person name="Krajmalnik-Brown R."/>
            <person name="Bond D.R."/>
        </authorList>
    </citation>
    <scope>NUCLEOTIDE SEQUENCE [LARGE SCALE GENOMIC DNA]</scope>
    <source>
        <strain evidence="1 2">DSM 17813</strain>
    </source>
</reference>
<keyword evidence="2" id="KW-1185">Reference proteome</keyword>
<feature type="non-terminal residue" evidence="1">
    <location>
        <position position="182"/>
    </location>
</feature>